<dbReference type="PROSITE" id="PS00622">
    <property type="entry name" value="HTH_LUXR_1"/>
    <property type="match status" value="1"/>
</dbReference>
<dbReference type="Gene3D" id="3.40.50.300">
    <property type="entry name" value="P-loop containing nucleotide triphosphate hydrolases"/>
    <property type="match status" value="1"/>
</dbReference>
<evidence type="ECO:0000259" key="3">
    <source>
        <dbReference type="PROSITE" id="PS50043"/>
    </source>
</evidence>
<evidence type="ECO:0000313" key="4">
    <source>
        <dbReference type="EMBL" id="MBC2958888.1"/>
    </source>
</evidence>
<dbReference type="Pfam" id="PF13191">
    <property type="entry name" value="AAA_16"/>
    <property type="match status" value="1"/>
</dbReference>
<dbReference type="RefSeq" id="WP_186344174.1">
    <property type="nucleotide sequence ID" value="NZ_BMMR01000001.1"/>
</dbReference>
<accession>A0ABR6U3C8</accession>
<dbReference type="CDD" id="cd06170">
    <property type="entry name" value="LuxR_C_like"/>
    <property type="match status" value="1"/>
</dbReference>
<dbReference type="SUPFAM" id="SSF46894">
    <property type="entry name" value="C-terminal effector domain of the bipartite response regulators"/>
    <property type="match status" value="1"/>
</dbReference>
<dbReference type="SUPFAM" id="SSF48452">
    <property type="entry name" value="TPR-like"/>
    <property type="match status" value="1"/>
</dbReference>
<dbReference type="InterPro" id="IPR016032">
    <property type="entry name" value="Sig_transdc_resp-reg_C-effctor"/>
</dbReference>
<dbReference type="InterPro" id="IPR041664">
    <property type="entry name" value="AAA_16"/>
</dbReference>
<protein>
    <submittedName>
        <fullName evidence="4">AAA family ATPase</fullName>
    </submittedName>
</protein>
<keyword evidence="2" id="KW-0067">ATP-binding</keyword>
<evidence type="ECO:0000313" key="5">
    <source>
        <dbReference type="Proteomes" id="UP000604001"/>
    </source>
</evidence>
<dbReference type="InterPro" id="IPR011990">
    <property type="entry name" value="TPR-like_helical_dom_sf"/>
</dbReference>
<name>A0ABR6U3C8_9ACTN</name>
<evidence type="ECO:0000256" key="1">
    <source>
        <dbReference type="ARBA" id="ARBA00022741"/>
    </source>
</evidence>
<gene>
    <name evidence="4" type="ORF">H7344_01100</name>
</gene>
<dbReference type="PANTHER" id="PTHR16305:SF35">
    <property type="entry name" value="TRANSCRIPTIONAL ACTIVATOR DOMAIN"/>
    <property type="match status" value="1"/>
</dbReference>
<dbReference type="SUPFAM" id="SSF52540">
    <property type="entry name" value="P-loop containing nucleoside triphosphate hydrolases"/>
    <property type="match status" value="1"/>
</dbReference>
<dbReference type="SMART" id="SM00421">
    <property type="entry name" value="HTH_LUXR"/>
    <property type="match status" value="1"/>
</dbReference>
<dbReference type="Pfam" id="PF00196">
    <property type="entry name" value="GerE"/>
    <property type="match status" value="1"/>
</dbReference>
<dbReference type="InterPro" id="IPR027417">
    <property type="entry name" value="P-loop_NTPase"/>
</dbReference>
<reference evidence="4 5" key="1">
    <citation type="submission" date="2020-08" db="EMBL/GenBank/DDBJ databases">
        <title>novel species in genus Nocardioides.</title>
        <authorList>
            <person name="Zhang G."/>
        </authorList>
    </citation>
    <scope>NUCLEOTIDE SEQUENCE [LARGE SCALE GENOMIC DNA]</scope>
    <source>
        <strain evidence="4 5">SC8A-24</strain>
    </source>
</reference>
<dbReference type="PRINTS" id="PR00038">
    <property type="entry name" value="HTHLUXR"/>
</dbReference>
<dbReference type="InterPro" id="IPR000792">
    <property type="entry name" value="Tscrpt_reg_LuxR_C"/>
</dbReference>
<feature type="domain" description="HTH luxR-type" evidence="3">
    <location>
        <begin position="787"/>
        <end position="852"/>
    </location>
</feature>
<dbReference type="Gene3D" id="1.10.10.10">
    <property type="entry name" value="Winged helix-like DNA-binding domain superfamily/Winged helix DNA-binding domain"/>
    <property type="match status" value="1"/>
</dbReference>
<keyword evidence="1" id="KW-0547">Nucleotide-binding</keyword>
<proteinExistence type="predicted"/>
<evidence type="ECO:0000256" key="2">
    <source>
        <dbReference type="ARBA" id="ARBA00022840"/>
    </source>
</evidence>
<dbReference type="Proteomes" id="UP000604001">
    <property type="component" value="Unassembled WGS sequence"/>
</dbReference>
<dbReference type="EMBL" id="JACMYC010000001">
    <property type="protein sequence ID" value="MBC2958888.1"/>
    <property type="molecule type" value="Genomic_DNA"/>
</dbReference>
<dbReference type="InterPro" id="IPR036388">
    <property type="entry name" value="WH-like_DNA-bd_sf"/>
</dbReference>
<comment type="caution">
    <text evidence="4">The sequence shown here is derived from an EMBL/GenBank/DDBJ whole genome shotgun (WGS) entry which is preliminary data.</text>
</comment>
<organism evidence="4 5">
    <name type="scientific">Nocardioides deserti</name>
    <dbReference type="NCBI Taxonomy" id="1588644"/>
    <lineage>
        <taxon>Bacteria</taxon>
        <taxon>Bacillati</taxon>
        <taxon>Actinomycetota</taxon>
        <taxon>Actinomycetes</taxon>
        <taxon>Propionibacteriales</taxon>
        <taxon>Nocardioidaceae</taxon>
        <taxon>Nocardioides</taxon>
    </lineage>
</organism>
<dbReference type="Gene3D" id="1.25.40.10">
    <property type="entry name" value="Tetratricopeptide repeat domain"/>
    <property type="match status" value="1"/>
</dbReference>
<keyword evidence="5" id="KW-1185">Reference proteome</keyword>
<sequence>MPLLERAQQLAALHGYAVEAAAGDGRLVLVAGEAGAGKTALVEALADRLTDRPWWWSACDGLATPSPLGPVADLAPVVGGELEAAWAAPLDRDRVFRALMAALASGPAVLVMEDVHWADEATLDLLRRVARRMRSVPALVVVTCRDDAFAPGDPLRLALGDLAAQRGTRRMDLPLLTIAAVADLARGTDLEPAALHRLTEGNPFLVSEVVAAGTGHVPTTVRDAVLSRAARLGPEARSALDVAAVCGARVEDWLLREATGAGSTVLDELAASGVLAGDGETWRFRHELARRAVTAGIAPHRRTDAHRRVLAVLVEREHPDAARLVHHAEGAGDTSVLLRSAVRAGAAAAAVGSHREALAQYRRAVRHAAALPPTARASLLDDLATEAALADAWEDAAAARTEALARWREAGEPIREGDALRHLSRAMWRLCRGTEARAAAQAALDLLEPFGPTPELAWALANAASNAMVSGRSAEAIALARRTVAVAEALGLTEVVSDALNTEACAAHALGDAWEPTLRRALDVAVAAGAPATAARAWTNLHSLLVEDLRLDDADRVHEDGTAYCDEHDVATFGACLDGEHAGALELRGDWTRAVALARRLLQRADLSTVNRLHALLVLGRVQARRGEPCWEALDEARSSAAEGGEPQWVVPVQLARAEACWLEGRLVDAEAELGRAEAVADAVGGGPASPVAAWARRLRGHAGRSACGPYRFEVAGDARAAAAAWDALGCGYAAGLALLDSAEPALLHEAVGRLRRLGATAAVQVGVEQLRQARGKGAPAGARAATRTHPAGLTAREHEVLVLLSEGCTNAEIAARLVISPRTVHRHVSSVLAKLGVPSRGRAADLARRTDLLRVGMPRS</sequence>
<dbReference type="PANTHER" id="PTHR16305">
    <property type="entry name" value="TESTICULAR SOLUBLE ADENYLYL CYCLASE"/>
    <property type="match status" value="1"/>
</dbReference>
<dbReference type="PROSITE" id="PS50043">
    <property type="entry name" value="HTH_LUXR_2"/>
    <property type="match status" value="1"/>
</dbReference>